<keyword evidence="7" id="KW-0460">Magnesium</keyword>
<evidence type="ECO:0000256" key="7">
    <source>
        <dbReference type="ARBA" id="ARBA00022842"/>
    </source>
</evidence>
<keyword evidence="5" id="KW-0479">Metal-binding</keyword>
<gene>
    <name evidence="11" type="ORF">ACFSW8_09340</name>
</gene>
<dbReference type="Proteomes" id="UP001597389">
    <property type="component" value="Unassembled WGS sequence"/>
</dbReference>
<evidence type="ECO:0000256" key="3">
    <source>
        <dbReference type="ARBA" id="ARBA00012640"/>
    </source>
</evidence>
<keyword evidence="12" id="KW-1185">Reference proteome</keyword>
<evidence type="ECO:0000256" key="4">
    <source>
        <dbReference type="ARBA" id="ARBA00022605"/>
    </source>
</evidence>
<reference evidence="12" key="1">
    <citation type="journal article" date="2019" name="Int. J. Syst. Evol. Microbiol.">
        <title>The Global Catalogue of Microorganisms (GCM) 10K type strain sequencing project: providing services to taxonomists for standard genome sequencing and annotation.</title>
        <authorList>
            <consortium name="The Broad Institute Genomics Platform"/>
            <consortium name="The Broad Institute Genome Sequencing Center for Infectious Disease"/>
            <person name="Wu L."/>
            <person name="Ma J."/>
        </authorList>
    </citation>
    <scope>NUCLEOTIDE SEQUENCE [LARGE SCALE GENOMIC DNA]</scope>
    <source>
        <strain evidence="12">CCUG 57942</strain>
    </source>
</reference>
<comment type="catalytic activity">
    <reaction evidence="10">
        <text>O-phospho-D-serine + H2O = D-serine + phosphate</text>
        <dbReference type="Rhea" id="RHEA:24873"/>
        <dbReference type="ChEBI" id="CHEBI:15377"/>
        <dbReference type="ChEBI" id="CHEBI:35247"/>
        <dbReference type="ChEBI" id="CHEBI:43474"/>
        <dbReference type="ChEBI" id="CHEBI:58680"/>
        <dbReference type="EC" id="3.1.3.3"/>
    </reaction>
</comment>
<dbReference type="Pfam" id="PF00702">
    <property type="entry name" value="Hydrolase"/>
    <property type="match status" value="1"/>
</dbReference>
<dbReference type="PANTHER" id="PTHR43344:SF2">
    <property type="entry name" value="PHOSPHOSERINE PHOSPHATASE"/>
    <property type="match status" value="1"/>
</dbReference>
<dbReference type="InterPro" id="IPR050582">
    <property type="entry name" value="HAD-like_SerB"/>
</dbReference>
<evidence type="ECO:0000256" key="2">
    <source>
        <dbReference type="ARBA" id="ARBA00005135"/>
    </source>
</evidence>
<evidence type="ECO:0000256" key="8">
    <source>
        <dbReference type="ARBA" id="ARBA00023299"/>
    </source>
</evidence>
<dbReference type="PANTHER" id="PTHR43344">
    <property type="entry name" value="PHOSPHOSERINE PHOSPHATASE"/>
    <property type="match status" value="1"/>
</dbReference>
<sequence length="212" mass="23624">MKLIVFDCDSTLSSIEGIDELARAKGPEVFQEVEALTHAAMNGEVALDQVFARRLEIIKPDLATCSQVEQLYIDTVEPTAQDTLQQLRDAGWTIVILSGGFKRLIEPLASFLQIERIEAVPLELDNAGQYVRFDSSYPTTYNGGKPEIIRQLKNEFSPEKTIMVGDGISDLETQSEVDSFIGFGGYTPRPKVQEGADYFIYKLEELLPILEA</sequence>
<comment type="cofactor">
    <cofactor evidence="1">
        <name>Mg(2+)</name>
        <dbReference type="ChEBI" id="CHEBI:18420"/>
    </cofactor>
</comment>
<dbReference type="SUPFAM" id="SSF56784">
    <property type="entry name" value="HAD-like"/>
    <property type="match status" value="1"/>
</dbReference>
<comment type="pathway">
    <text evidence="2">Amino-acid biosynthesis; L-serine biosynthesis; L-serine from 3-phospho-D-glycerate: step 3/3.</text>
</comment>
<evidence type="ECO:0000256" key="9">
    <source>
        <dbReference type="ARBA" id="ARBA00048138"/>
    </source>
</evidence>
<evidence type="ECO:0000313" key="11">
    <source>
        <dbReference type="EMBL" id="MFD2159100.1"/>
    </source>
</evidence>
<dbReference type="NCBIfam" id="TIGR01488">
    <property type="entry name" value="HAD-SF-IB"/>
    <property type="match status" value="1"/>
</dbReference>
<comment type="catalytic activity">
    <reaction evidence="9">
        <text>O-phospho-L-serine + H2O = L-serine + phosphate</text>
        <dbReference type="Rhea" id="RHEA:21208"/>
        <dbReference type="ChEBI" id="CHEBI:15377"/>
        <dbReference type="ChEBI" id="CHEBI:33384"/>
        <dbReference type="ChEBI" id="CHEBI:43474"/>
        <dbReference type="ChEBI" id="CHEBI:57524"/>
        <dbReference type="EC" id="3.1.3.3"/>
    </reaction>
</comment>
<evidence type="ECO:0000256" key="10">
    <source>
        <dbReference type="ARBA" id="ARBA00048523"/>
    </source>
</evidence>
<dbReference type="InterPro" id="IPR036412">
    <property type="entry name" value="HAD-like_sf"/>
</dbReference>
<keyword evidence="4" id="KW-0028">Amino-acid biosynthesis</keyword>
<evidence type="ECO:0000256" key="1">
    <source>
        <dbReference type="ARBA" id="ARBA00001946"/>
    </source>
</evidence>
<dbReference type="EC" id="3.1.3.3" evidence="3"/>
<keyword evidence="8" id="KW-0718">Serine biosynthesis</keyword>
<protein>
    <recommendedName>
        <fullName evidence="3">phosphoserine phosphatase</fullName>
        <ecNumber evidence="3">3.1.3.3</ecNumber>
    </recommendedName>
</protein>
<evidence type="ECO:0000313" key="12">
    <source>
        <dbReference type="Proteomes" id="UP001597389"/>
    </source>
</evidence>
<dbReference type="EMBL" id="JBHUJB010000036">
    <property type="protein sequence ID" value="MFD2159100.1"/>
    <property type="molecule type" value="Genomic_DNA"/>
</dbReference>
<keyword evidence="6" id="KW-0378">Hydrolase</keyword>
<organism evidence="11 12">
    <name type="scientific">Rubritalea tangerina</name>
    <dbReference type="NCBI Taxonomy" id="430798"/>
    <lineage>
        <taxon>Bacteria</taxon>
        <taxon>Pseudomonadati</taxon>
        <taxon>Verrucomicrobiota</taxon>
        <taxon>Verrucomicrobiia</taxon>
        <taxon>Verrucomicrobiales</taxon>
        <taxon>Rubritaleaceae</taxon>
        <taxon>Rubritalea</taxon>
    </lineage>
</organism>
<dbReference type="RefSeq" id="WP_377089402.1">
    <property type="nucleotide sequence ID" value="NZ_JBHSJL010000014.1"/>
</dbReference>
<dbReference type="Gene3D" id="1.10.150.210">
    <property type="entry name" value="Phosphoserine phosphatase, domain 2"/>
    <property type="match status" value="1"/>
</dbReference>
<accession>A0ABW4ZBJ5</accession>
<comment type="caution">
    <text evidence="11">The sequence shown here is derived from an EMBL/GenBank/DDBJ whole genome shotgun (WGS) entry which is preliminary data.</text>
</comment>
<evidence type="ECO:0000256" key="6">
    <source>
        <dbReference type="ARBA" id="ARBA00022801"/>
    </source>
</evidence>
<dbReference type="Gene3D" id="3.40.50.1000">
    <property type="entry name" value="HAD superfamily/HAD-like"/>
    <property type="match status" value="1"/>
</dbReference>
<evidence type="ECO:0000256" key="5">
    <source>
        <dbReference type="ARBA" id="ARBA00022723"/>
    </source>
</evidence>
<name>A0ABW4ZBJ5_9BACT</name>
<dbReference type="InterPro" id="IPR023214">
    <property type="entry name" value="HAD_sf"/>
</dbReference>
<proteinExistence type="predicted"/>